<dbReference type="RefSeq" id="WP_180096197.1">
    <property type="nucleotide sequence ID" value="NZ_JACCGK010000032.1"/>
</dbReference>
<organism evidence="1 2">
    <name type="scientific">Vreelandella sedimenti</name>
    <dbReference type="NCBI Taxonomy" id="2729618"/>
    <lineage>
        <taxon>Bacteria</taxon>
        <taxon>Pseudomonadati</taxon>
        <taxon>Pseudomonadota</taxon>
        <taxon>Gammaproteobacteria</taxon>
        <taxon>Oceanospirillales</taxon>
        <taxon>Halomonadaceae</taxon>
        <taxon>Vreelandella</taxon>
    </lineage>
</organism>
<comment type="caution">
    <text evidence="1">The sequence shown here is derived from an EMBL/GenBank/DDBJ whole genome shotgun (WGS) entry which is preliminary data.</text>
</comment>
<accession>A0A7Z0NBZ9</accession>
<evidence type="ECO:0000313" key="1">
    <source>
        <dbReference type="EMBL" id="NYT75222.1"/>
    </source>
</evidence>
<protein>
    <recommendedName>
        <fullName evidence="3">DUF4145 domain-containing protein</fullName>
    </recommendedName>
</protein>
<gene>
    <name evidence="1" type="ORF">HZU72_22835</name>
</gene>
<evidence type="ECO:0008006" key="3">
    <source>
        <dbReference type="Google" id="ProtNLM"/>
    </source>
</evidence>
<name>A0A7Z0NBZ9_9GAMM</name>
<dbReference type="AlphaFoldDB" id="A0A7Z0NBZ9"/>
<sequence>MGYLTASFEDLDQHAMEQLVIETNELSPILRGHIFIEKTLETLISRNLEIPQAFFSRNRGFDLKLDLARAMGLLSEAYYLSLKALNSIRNSYSHQAAYKVSFEELNSLKFGWEPIQKEAYAKACQKGIDEAARVAMIFLCGRLLTWLAAQMHNRVAGGV</sequence>
<dbReference type="SUPFAM" id="SSF158668">
    <property type="entry name" value="MtlR-like"/>
    <property type="match status" value="1"/>
</dbReference>
<dbReference type="Proteomes" id="UP000520876">
    <property type="component" value="Unassembled WGS sequence"/>
</dbReference>
<keyword evidence="2" id="KW-1185">Reference proteome</keyword>
<proteinExistence type="predicted"/>
<evidence type="ECO:0000313" key="2">
    <source>
        <dbReference type="Proteomes" id="UP000520876"/>
    </source>
</evidence>
<dbReference type="EMBL" id="JACCGK010000032">
    <property type="protein sequence ID" value="NYT75222.1"/>
    <property type="molecule type" value="Genomic_DNA"/>
</dbReference>
<dbReference type="InterPro" id="IPR038026">
    <property type="entry name" value="MtlR-like_sf"/>
</dbReference>
<dbReference type="Gene3D" id="1.20.120.330">
    <property type="entry name" value="Nucleotidyltransferases domain 2"/>
    <property type="match status" value="1"/>
</dbReference>
<reference evidence="1 2" key="1">
    <citation type="submission" date="2020-07" db="EMBL/GenBank/DDBJ databases">
        <title>Halomonas sp. QX-2 draft genome sequence.</title>
        <authorList>
            <person name="Qiu X."/>
        </authorList>
    </citation>
    <scope>NUCLEOTIDE SEQUENCE [LARGE SCALE GENOMIC DNA]</scope>
    <source>
        <strain evidence="1 2">QX-2</strain>
    </source>
</reference>